<comment type="caution">
    <text evidence="3">The sequence shown here is derived from an EMBL/GenBank/DDBJ whole genome shotgun (WGS) entry which is preliminary data.</text>
</comment>
<dbReference type="Proteomes" id="UP000682733">
    <property type="component" value="Unassembled WGS sequence"/>
</dbReference>
<dbReference type="PROSITE" id="PS50293">
    <property type="entry name" value="TPR_REGION"/>
    <property type="match status" value="1"/>
</dbReference>
<dbReference type="AlphaFoldDB" id="A0A8S2CYY4"/>
<dbReference type="CDD" id="cd01650">
    <property type="entry name" value="RT_nLTR_like"/>
    <property type="match status" value="1"/>
</dbReference>
<dbReference type="Pfam" id="PF12796">
    <property type="entry name" value="Ank_2"/>
    <property type="match status" value="1"/>
</dbReference>
<dbReference type="InterPro" id="IPR036770">
    <property type="entry name" value="Ankyrin_rpt-contain_sf"/>
</dbReference>
<reference evidence="3" key="1">
    <citation type="submission" date="2021-02" db="EMBL/GenBank/DDBJ databases">
        <authorList>
            <person name="Nowell W R."/>
        </authorList>
    </citation>
    <scope>NUCLEOTIDE SEQUENCE</scope>
</reference>
<gene>
    <name evidence="3" type="ORF">OVA965_LOCUS2717</name>
    <name evidence="4" type="ORF">TMI583_LOCUS2716</name>
</gene>
<sequence>MRSVRSVSQWNVHTVVDPRLLEAIPLPSIDPVEEARQDKVPDLKEVMDAIKQMKNRRAPGVDDVTAEIIKAGGLATAKWLHQIITDVWNDEEMVHDWSMGLLIRLYKGKGDKRVCDNYRGISLLVVASKIFARIILNRIQTRLDQQLLQQQAGFRPNRSTIDQMFTVKTVMEKSREFNRPLHMCFIDLQKAYDSINRDALWRICQSYGLTEKIVRLMKLLYDDTRAAVRVEGQLTDTFTIKSGLRQGTGRSEHPWDQVSLSDWGFCSLSWGQARRDGLIGFDVRGRCGSDNLLHVGVIRSVAYVWIRLLLMRNVNPCTQDKDGYTPAHYAVERDDVEMLKALTVRFHSTVQVLEDTEITNIHHRCLQALAVREKFGGMTPFMLACKKQAEKCMRYIRELGLAFVNEQDVYGDTALHYIVTRNNVALTNYLVDECGADSNGGDGQRPSPLDIALYTGNIEIQKKLKKHNGQSRCRIEKRTHSSSDVTSKFEHLTLNSTTNNITPLVTTPTISSSFVECDSDQVENPRNITDDQSWTAHVFDLQSKAIQSIVATDFTKAFSCYRDLLELYKQKYCNMSHVDIARANNNIGSIYHRIGEYALALSSYEEALRIVSNLNNQSEMANCESNIGLIFAIQNNDTAALEHFQKALELMNPAQNINKRAKLTRFIEILKTKHKDECTDAQVFNI</sequence>
<dbReference type="InterPro" id="IPR011990">
    <property type="entry name" value="TPR-like_helical_dom_sf"/>
</dbReference>
<dbReference type="InterPro" id="IPR000477">
    <property type="entry name" value="RT_dom"/>
</dbReference>
<dbReference type="Pfam" id="PF13424">
    <property type="entry name" value="TPR_12"/>
    <property type="match status" value="1"/>
</dbReference>
<dbReference type="Gene3D" id="1.25.40.10">
    <property type="entry name" value="Tetratricopeptide repeat domain"/>
    <property type="match status" value="1"/>
</dbReference>
<dbReference type="PANTHER" id="PTHR19446">
    <property type="entry name" value="REVERSE TRANSCRIPTASES"/>
    <property type="match status" value="1"/>
</dbReference>
<dbReference type="EMBL" id="CAJOBA010000600">
    <property type="protein sequence ID" value="CAF3544124.1"/>
    <property type="molecule type" value="Genomic_DNA"/>
</dbReference>
<dbReference type="Gene3D" id="1.25.40.20">
    <property type="entry name" value="Ankyrin repeat-containing domain"/>
    <property type="match status" value="1"/>
</dbReference>
<dbReference type="SMART" id="SM00248">
    <property type="entry name" value="ANK"/>
    <property type="match status" value="4"/>
</dbReference>
<dbReference type="InterPro" id="IPR002110">
    <property type="entry name" value="Ankyrin_rpt"/>
</dbReference>
<name>A0A8S2CYY4_9BILA</name>
<feature type="repeat" description="TPR" evidence="1">
    <location>
        <begin position="581"/>
        <end position="614"/>
    </location>
</feature>
<evidence type="ECO:0000313" key="3">
    <source>
        <dbReference type="EMBL" id="CAF0764140.1"/>
    </source>
</evidence>
<accession>A0A8S2CYY4</accession>
<feature type="domain" description="Reverse transcriptase" evidence="2">
    <location>
        <begin position="111"/>
        <end position="248"/>
    </location>
</feature>
<dbReference type="Pfam" id="PF13637">
    <property type="entry name" value="Ank_4"/>
    <property type="match status" value="1"/>
</dbReference>
<dbReference type="Pfam" id="PF00078">
    <property type="entry name" value="RVT_1"/>
    <property type="match status" value="1"/>
</dbReference>
<organism evidence="3 5">
    <name type="scientific">Didymodactylos carnosus</name>
    <dbReference type="NCBI Taxonomy" id="1234261"/>
    <lineage>
        <taxon>Eukaryota</taxon>
        <taxon>Metazoa</taxon>
        <taxon>Spiralia</taxon>
        <taxon>Gnathifera</taxon>
        <taxon>Rotifera</taxon>
        <taxon>Eurotatoria</taxon>
        <taxon>Bdelloidea</taxon>
        <taxon>Philodinida</taxon>
        <taxon>Philodinidae</taxon>
        <taxon>Didymodactylos</taxon>
    </lineage>
</organism>
<dbReference type="InterPro" id="IPR019734">
    <property type="entry name" value="TPR_rpt"/>
</dbReference>
<evidence type="ECO:0000259" key="2">
    <source>
        <dbReference type="Pfam" id="PF00078"/>
    </source>
</evidence>
<protein>
    <recommendedName>
        <fullName evidence="2">Reverse transcriptase domain-containing protein</fullName>
    </recommendedName>
</protein>
<proteinExistence type="predicted"/>
<evidence type="ECO:0000256" key="1">
    <source>
        <dbReference type="PROSITE-ProRule" id="PRU00339"/>
    </source>
</evidence>
<dbReference type="Proteomes" id="UP000677228">
    <property type="component" value="Unassembled WGS sequence"/>
</dbReference>
<evidence type="ECO:0000313" key="5">
    <source>
        <dbReference type="Proteomes" id="UP000677228"/>
    </source>
</evidence>
<dbReference type="SMART" id="SM00028">
    <property type="entry name" value="TPR"/>
    <property type="match status" value="2"/>
</dbReference>
<dbReference type="EMBL" id="CAJNOK010000600">
    <property type="protein sequence ID" value="CAF0764140.1"/>
    <property type="molecule type" value="Genomic_DNA"/>
</dbReference>
<dbReference type="SUPFAM" id="SSF48452">
    <property type="entry name" value="TPR-like"/>
    <property type="match status" value="1"/>
</dbReference>
<keyword evidence="1" id="KW-0802">TPR repeat</keyword>
<dbReference type="SUPFAM" id="SSF48403">
    <property type="entry name" value="Ankyrin repeat"/>
    <property type="match status" value="1"/>
</dbReference>
<dbReference type="PROSITE" id="PS50005">
    <property type="entry name" value="TPR"/>
    <property type="match status" value="1"/>
</dbReference>
<evidence type="ECO:0000313" key="4">
    <source>
        <dbReference type="EMBL" id="CAF3544124.1"/>
    </source>
</evidence>